<keyword evidence="4" id="KW-1185">Reference proteome</keyword>
<name>A0AB40CGP5_DIOCR</name>
<feature type="domain" description="HMA" evidence="3">
    <location>
        <begin position="15"/>
        <end position="82"/>
    </location>
</feature>
<dbReference type="InterPro" id="IPR006121">
    <property type="entry name" value="HMA_dom"/>
</dbReference>
<reference evidence="5" key="1">
    <citation type="submission" date="2025-08" db="UniProtKB">
        <authorList>
            <consortium name="RefSeq"/>
        </authorList>
    </citation>
    <scope>IDENTIFICATION</scope>
</reference>
<dbReference type="GeneID" id="120275363"/>
<feature type="compositionally biased region" description="Basic and acidic residues" evidence="2">
    <location>
        <begin position="82"/>
        <end position="96"/>
    </location>
</feature>
<sequence length="133" mass="15450">MANLQIVPAGKKVEAQYVEMMVPLYSYGCEKKVKKTLAHLRGIHSVHVDYELQKVTVWGICNKDHVLATIKKKRREARFWEQKEANESAEIEAKNDMDEDQEASRSTINVAVPSRSFKFRKSWKRLLPTLVLY</sequence>
<dbReference type="CDD" id="cd00371">
    <property type="entry name" value="HMA"/>
    <property type="match status" value="1"/>
</dbReference>
<dbReference type="GO" id="GO:0046872">
    <property type="term" value="F:metal ion binding"/>
    <property type="evidence" value="ECO:0007669"/>
    <property type="project" value="UniProtKB-KW"/>
</dbReference>
<organism evidence="4 5">
    <name type="scientific">Dioscorea cayennensis subsp. rotundata</name>
    <name type="common">White Guinea yam</name>
    <name type="synonym">Dioscorea rotundata</name>
    <dbReference type="NCBI Taxonomy" id="55577"/>
    <lineage>
        <taxon>Eukaryota</taxon>
        <taxon>Viridiplantae</taxon>
        <taxon>Streptophyta</taxon>
        <taxon>Embryophyta</taxon>
        <taxon>Tracheophyta</taxon>
        <taxon>Spermatophyta</taxon>
        <taxon>Magnoliopsida</taxon>
        <taxon>Liliopsida</taxon>
        <taxon>Dioscoreales</taxon>
        <taxon>Dioscoreaceae</taxon>
        <taxon>Dioscorea</taxon>
    </lineage>
</organism>
<evidence type="ECO:0000313" key="4">
    <source>
        <dbReference type="Proteomes" id="UP001515500"/>
    </source>
</evidence>
<dbReference type="AlphaFoldDB" id="A0AB40CGP5"/>
<evidence type="ECO:0000313" key="5">
    <source>
        <dbReference type="RefSeq" id="XP_039137840.1"/>
    </source>
</evidence>
<gene>
    <name evidence="5" type="primary">LOC120275363</name>
</gene>
<dbReference type="Gene3D" id="3.30.70.100">
    <property type="match status" value="1"/>
</dbReference>
<accession>A0AB40CGP5</accession>
<keyword evidence="1" id="KW-0479">Metal-binding</keyword>
<dbReference type="PANTHER" id="PTHR22814:SF305">
    <property type="entry name" value="HEAVY METAL TRANSPORT_DETOXIFICATION SUPERFAMILY PROTEIN"/>
    <property type="match status" value="1"/>
</dbReference>
<dbReference type="InterPro" id="IPR036163">
    <property type="entry name" value="HMA_dom_sf"/>
</dbReference>
<feature type="region of interest" description="Disordered" evidence="2">
    <location>
        <begin position="82"/>
        <end position="106"/>
    </location>
</feature>
<dbReference type="SUPFAM" id="SSF55008">
    <property type="entry name" value="HMA, heavy metal-associated domain"/>
    <property type="match status" value="1"/>
</dbReference>
<dbReference type="RefSeq" id="XP_039137840.1">
    <property type="nucleotide sequence ID" value="XM_039281906.1"/>
</dbReference>
<dbReference type="Pfam" id="PF00403">
    <property type="entry name" value="HMA"/>
    <property type="match status" value="1"/>
</dbReference>
<dbReference type="Proteomes" id="UP001515500">
    <property type="component" value="Chromosome 14"/>
</dbReference>
<dbReference type="PROSITE" id="PS50846">
    <property type="entry name" value="HMA_2"/>
    <property type="match status" value="1"/>
</dbReference>
<proteinExistence type="predicted"/>
<evidence type="ECO:0000256" key="2">
    <source>
        <dbReference type="SAM" id="MobiDB-lite"/>
    </source>
</evidence>
<evidence type="ECO:0000256" key="1">
    <source>
        <dbReference type="ARBA" id="ARBA00022723"/>
    </source>
</evidence>
<protein>
    <submittedName>
        <fullName evidence="5">Heavy metal-associated isoprenylated plant protein 30</fullName>
    </submittedName>
</protein>
<evidence type="ECO:0000259" key="3">
    <source>
        <dbReference type="PROSITE" id="PS50846"/>
    </source>
</evidence>
<dbReference type="PANTHER" id="PTHR22814">
    <property type="entry name" value="COPPER TRANSPORT PROTEIN ATOX1-RELATED"/>
    <property type="match status" value="1"/>
</dbReference>